<proteinExistence type="predicted"/>
<evidence type="ECO:0000313" key="2">
    <source>
        <dbReference type="EMBL" id="MBI4726549.1"/>
    </source>
</evidence>
<feature type="signal peptide" evidence="1">
    <location>
        <begin position="1"/>
        <end position="21"/>
    </location>
</feature>
<protein>
    <recommendedName>
        <fullName evidence="4">Tetratricopeptide repeat protein</fullName>
    </recommendedName>
</protein>
<dbReference type="Gene3D" id="1.25.40.10">
    <property type="entry name" value="Tetratricopeptide repeat domain"/>
    <property type="match status" value="2"/>
</dbReference>
<keyword evidence="1" id="KW-0732">Signal</keyword>
<evidence type="ECO:0000256" key="1">
    <source>
        <dbReference type="SAM" id="SignalP"/>
    </source>
</evidence>
<organism evidence="2 3">
    <name type="scientific">candidate division TA06 bacterium</name>
    <dbReference type="NCBI Taxonomy" id="2250710"/>
    <lineage>
        <taxon>Bacteria</taxon>
        <taxon>Bacteria division TA06</taxon>
    </lineage>
</organism>
<accession>A0A933IC03</accession>
<feature type="chain" id="PRO_5036966623" description="Tetratricopeptide repeat protein" evidence="1">
    <location>
        <begin position="22"/>
        <end position="506"/>
    </location>
</feature>
<dbReference type="InterPro" id="IPR011990">
    <property type="entry name" value="TPR-like_helical_dom_sf"/>
</dbReference>
<reference evidence="2" key="1">
    <citation type="submission" date="2020-07" db="EMBL/GenBank/DDBJ databases">
        <title>Huge and variable diversity of episymbiotic CPR bacteria and DPANN archaea in groundwater ecosystems.</title>
        <authorList>
            <person name="He C.Y."/>
            <person name="Keren R."/>
            <person name="Whittaker M."/>
            <person name="Farag I.F."/>
            <person name="Doudna J."/>
            <person name="Cate J.H.D."/>
            <person name="Banfield J.F."/>
        </authorList>
    </citation>
    <scope>NUCLEOTIDE SEQUENCE</scope>
    <source>
        <strain evidence="2">NC_groundwater_1520_Pr4_B-0.1um_53_5</strain>
    </source>
</reference>
<evidence type="ECO:0008006" key="4">
    <source>
        <dbReference type="Google" id="ProtNLM"/>
    </source>
</evidence>
<gene>
    <name evidence="2" type="ORF">HY768_04890</name>
</gene>
<comment type="caution">
    <text evidence="2">The sequence shown here is derived from an EMBL/GenBank/DDBJ whole genome shotgun (WGS) entry which is preliminary data.</text>
</comment>
<dbReference type="EMBL" id="JACQXR010000059">
    <property type="protein sequence ID" value="MBI4726549.1"/>
    <property type="molecule type" value="Genomic_DNA"/>
</dbReference>
<dbReference type="AlphaFoldDB" id="A0A933IC03"/>
<sequence>MLYKKLIIILASLAIALSSYAQNPDQKFWQEAAALAKAGKHSAALEKYQTALKPVKDQNLFRQAAAILQQAGARDEHLKLYLWGRTTLKNKKAFARELAEIYSAQLSYAQALPEWAMAFETQPDYARLKIEEIAPVFGYLPSARLLEDAGNSKNEAWQALLSGLYLKGSDLRLAWDRCKRISDKNISGTILRRLLNSPGLSFDLARDIVDEYVSRNPPDKNYWQYRLAELLVQDGQTDKAEQVYRNMKEGRTGLYLARLLLEQNRKPDQALEVIKREQRSWPDSLKTEGFFLKARCFIALDMPDSTKAVYAQLSDSTRPLKVRQPALFHSGELSLMNQDFDGALAFYRQVAALGSENDVVNDALSRLLLITDCKTDRINLLQEWAKGFKLQSQFRYPQAEMSYQKIIQSDTSGQLADLALNGLAEMSFSSRDYKKAAEYWGRLFSTSKDSSLAAEACYQRGLLLRDRLSDPKEVLKCWEEGVIKYPATSWAELMREELGRSKGIKK</sequence>
<evidence type="ECO:0000313" key="3">
    <source>
        <dbReference type="Proteomes" id="UP000736328"/>
    </source>
</evidence>
<dbReference type="Proteomes" id="UP000736328">
    <property type="component" value="Unassembled WGS sequence"/>
</dbReference>
<dbReference type="SUPFAM" id="SSF48452">
    <property type="entry name" value="TPR-like"/>
    <property type="match status" value="2"/>
</dbReference>
<name>A0A933IC03_UNCT6</name>